<organism evidence="8">
    <name type="scientific">freshwater metagenome</name>
    <dbReference type="NCBI Taxonomy" id="449393"/>
    <lineage>
        <taxon>unclassified sequences</taxon>
        <taxon>metagenomes</taxon>
        <taxon>ecological metagenomes</taxon>
    </lineage>
</organism>
<dbReference type="Pfam" id="PF00732">
    <property type="entry name" value="GMC_oxred_N"/>
    <property type="match status" value="1"/>
</dbReference>
<evidence type="ECO:0000313" key="9">
    <source>
        <dbReference type="EMBL" id="CAB4835181.1"/>
    </source>
</evidence>
<dbReference type="GO" id="GO:0008812">
    <property type="term" value="F:choline dehydrogenase activity"/>
    <property type="evidence" value="ECO:0007669"/>
    <property type="project" value="TreeGrafter"/>
</dbReference>
<dbReference type="InterPro" id="IPR007867">
    <property type="entry name" value="GMC_OxRtase_C"/>
</dbReference>
<dbReference type="GO" id="GO:0050660">
    <property type="term" value="F:flavin adenine dinucleotide binding"/>
    <property type="evidence" value="ECO:0007669"/>
    <property type="project" value="InterPro"/>
</dbReference>
<comment type="similarity">
    <text evidence="2">Belongs to the GMC oxidoreductase family.</text>
</comment>
<evidence type="ECO:0000313" key="11">
    <source>
        <dbReference type="EMBL" id="CAB4946576.1"/>
    </source>
</evidence>
<dbReference type="InterPro" id="IPR000172">
    <property type="entry name" value="GMC_OxRdtase_N"/>
</dbReference>
<evidence type="ECO:0000313" key="7">
    <source>
        <dbReference type="EMBL" id="CAB4364938.1"/>
    </source>
</evidence>
<dbReference type="EMBL" id="CAFBOL010000053">
    <property type="protein sequence ID" value="CAB4997648.1"/>
    <property type="molecule type" value="Genomic_DNA"/>
</dbReference>
<feature type="domain" description="Glucose-methanol-choline oxidoreductase C-terminal" evidence="6">
    <location>
        <begin position="312"/>
        <end position="438"/>
    </location>
</feature>
<evidence type="ECO:0000259" key="6">
    <source>
        <dbReference type="Pfam" id="PF05199"/>
    </source>
</evidence>
<feature type="domain" description="Glucose-methanol-choline oxidoreductase N-terminal" evidence="5">
    <location>
        <begin position="6"/>
        <end position="251"/>
    </location>
</feature>
<dbReference type="AlphaFoldDB" id="A0A6J6T142"/>
<dbReference type="InterPro" id="IPR036188">
    <property type="entry name" value="FAD/NAD-bd_sf"/>
</dbReference>
<dbReference type="InterPro" id="IPR012132">
    <property type="entry name" value="GMC_OxRdtase"/>
</dbReference>
<dbReference type="GO" id="GO:0019285">
    <property type="term" value="P:glycine betaine biosynthetic process from choline"/>
    <property type="evidence" value="ECO:0007669"/>
    <property type="project" value="TreeGrafter"/>
</dbReference>
<dbReference type="PANTHER" id="PTHR11552:SF147">
    <property type="entry name" value="CHOLINE DEHYDROGENASE, MITOCHONDRIAL"/>
    <property type="match status" value="1"/>
</dbReference>
<dbReference type="SUPFAM" id="SSF54373">
    <property type="entry name" value="FAD-linked reductases, C-terminal domain"/>
    <property type="match status" value="1"/>
</dbReference>
<evidence type="ECO:0000256" key="2">
    <source>
        <dbReference type="ARBA" id="ARBA00010790"/>
    </source>
</evidence>
<gene>
    <name evidence="8" type="ORF">UFOPK2656_02894</name>
    <name evidence="9" type="ORF">UFOPK3099_02698</name>
    <name evidence="10" type="ORF">UFOPK3267_01729</name>
    <name evidence="11" type="ORF">UFOPK3651_02560</name>
    <name evidence="12" type="ORF">UFOPK3931_01911</name>
    <name evidence="7" type="ORF">UFOPK4189_02695</name>
</gene>
<dbReference type="SUPFAM" id="SSF51905">
    <property type="entry name" value="FAD/NAD(P)-binding domain"/>
    <property type="match status" value="1"/>
</dbReference>
<sequence length="445" mass="47103">MAERHDVVVVGAGSAGAVMAGRLSERPDRTVLLLEAGPDHDSAHTPASIAGANFLEAMLEPERMWTDMLATRTAEQGPRLYARGRGAGGSSAVNAMIAIPGEPGDYDEWETAYGCTGWNWSAVAPWFERIALPIHQARSHEVGSVARALFAAEPTAELAPLTRFPDGRRASTNDVYVEPARSRPNFCSRGDSLVDRVVFEGRRAVGVLLADGTHIEAGAVVLAAGAVHSPAILLRSGVDLPGIGQGLQDHPSIPIALHMRDGHVAAPGRLAGSACLRATHLETNDLQLLALDMVDPAMPWLGLLMGAVMRVHSRGSLRLASADPMAHPLIDFNMLDDERDVVAMRAAAALTERVAQSAAIAAVADVEPYDVSDDALRRSVGDYVHAIGTCRMGATGDEMAVVDTNGCVFGYDGLVVADASVIPWIMRGNTHLPVVMIAERIAASF</sequence>
<dbReference type="EMBL" id="CAEZYF010000025">
    <property type="protein sequence ID" value="CAB4740890.1"/>
    <property type="molecule type" value="Genomic_DNA"/>
</dbReference>
<evidence type="ECO:0000313" key="10">
    <source>
        <dbReference type="EMBL" id="CAB4851802.1"/>
    </source>
</evidence>
<keyword evidence="3" id="KW-0285">Flavoprotein</keyword>
<dbReference type="EMBL" id="CAFBMT010000017">
    <property type="protein sequence ID" value="CAB4946576.1"/>
    <property type="molecule type" value="Genomic_DNA"/>
</dbReference>
<evidence type="ECO:0000259" key="5">
    <source>
        <dbReference type="Pfam" id="PF00732"/>
    </source>
</evidence>
<reference evidence="8" key="1">
    <citation type="submission" date="2020-05" db="EMBL/GenBank/DDBJ databases">
        <authorList>
            <person name="Chiriac C."/>
            <person name="Salcher M."/>
            <person name="Ghai R."/>
            <person name="Kavagutti S V."/>
        </authorList>
    </citation>
    <scope>NUCLEOTIDE SEQUENCE</scope>
</reference>
<evidence type="ECO:0000256" key="4">
    <source>
        <dbReference type="ARBA" id="ARBA00022827"/>
    </source>
</evidence>
<dbReference type="EMBL" id="CAFAAV010000295">
    <property type="protein sequence ID" value="CAB4835181.1"/>
    <property type="molecule type" value="Genomic_DNA"/>
</dbReference>
<evidence type="ECO:0000256" key="3">
    <source>
        <dbReference type="ARBA" id="ARBA00022630"/>
    </source>
</evidence>
<evidence type="ECO:0000256" key="1">
    <source>
        <dbReference type="ARBA" id="ARBA00001974"/>
    </source>
</evidence>
<comment type="cofactor">
    <cofactor evidence="1">
        <name>FAD</name>
        <dbReference type="ChEBI" id="CHEBI:57692"/>
    </cofactor>
</comment>
<name>A0A6J6T142_9ZZZZ</name>
<dbReference type="EMBL" id="CAESGF010000021">
    <property type="protein sequence ID" value="CAB4364938.1"/>
    <property type="molecule type" value="Genomic_DNA"/>
</dbReference>
<dbReference type="EMBL" id="CAFBIY010000097">
    <property type="protein sequence ID" value="CAB4851802.1"/>
    <property type="molecule type" value="Genomic_DNA"/>
</dbReference>
<dbReference type="Pfam" id="PF05199">
    <property type="entry name" value="GMC_oxred_C"/>
    <property type="match status" value="1"/>
</dbReference>
<evidence type="ECO:0000313" key="12">
    <source>
        <dbReference type="EMBL" id="CAB4997648.1"/>
    </source>
</evidence>
<proteinExistence type="inferred from homology"/>
<dbReference type="PANTHER" id="PTHR11552">
    <property type="entry name" value="GLUCOSE-METHANOL-CHOLINE GMC OXIDOREDUCTASE"/>
    <property type="match status" value="1"/>
</dbReference>
<dbReference type="Gene3D" id="3.30.410.40">
    <property type="match status" value="1"/>
</dbReference>
<keyword evidence="4" id="KW-0274">FAD</keyword>
<dbReference type="Gene3D" id="3.50.50.60">
    <property type="entry name" value="FAD/NAD(P)-binding domain"/>
    <property type="match status" value="1"/>
</dbReference>
<dbReference type="GO" id="GO:0016020">
    <property type="term" value="C:membrane"/>
    <property type="evidence" value="ECO:0007669"/>
    <property type="project" value="TreeGrafter"/>
</dbReference>
<evidence type="ECO:0000313" key="8">
    <source>
        <dbReference type="EMBL" id="CAB4740890.1"/>
    </source>
</evidence>
<protein>
    <submittedName>
        <fullName evidence="8">Unannotated protein</fullName>
    </submittedName>
</protein>
<dbReference type="PIRSF" id="PIRSF000137">
    <property type="entry name" value="Alcohol_oxidase"/>
    <property type="match status" value="1"/>
</dbReference>
<accession>A0A6J6T142</accession>